<reference evidence="3 4" key="1">
    <citation type="submission" date="2017-06" db="EMBL/GenBank/DDBJ databases">
        <title>Genome sequencing and assembly of Stenotrophomonas maltophilia DF07.</title>
        <authorList>
            <person name="Iyer R."/>
        </authorList>
    </citation>
    <scope>NUCLEOTIDE SEQUENCE [LARGE SCALE GENOMIC DNA]</scope>
    <source>
        <strain evidence="3 4">DF07</strain>
        <plasmid evidence="2">unnamed1</plasmid>
    </source>
</reference>
<feature type="region of interest" description="Disordered" evidence="1">
    <location>
        <begin position="97"/>
        <end position="135"/>
    </location>
</feature>
<accession>A0A270NJ80</accession>
<evidence type="ECO:0000256" key="1">
    <source>
        <dbReference type="SAM" id="MobiDB-lite"/>
    </source>
</evidence>
<organism evidence="3 4">
    <name type="scientific">Stenotrophomonas maltophilia</name>
    <name type="common">Pseudomonas maltophilia</name>
    <name type="synonym">Xanthomonas maltophilia</name>
    <dbReference type="NCBI Taxonomy" id="40324"/>
    <lineage>
        <taxon>Bacteria</taxon>
        <taxon>Pseudomonadati</taxon>
        <taxon>Pseudomonadota</taxon>
        <taxon>Gammaproteobacteria</taxon>
        <taxon>Lysobacterales</taxon>
        <taxon>Lysobacteraceae</taxon>
        <taxon>Stenotrophomonas</taxon>
        <taxon>Stenotrophomonas maltophilia group</taxon>
    </lineage>
</organism>
<protein>
    <recommendedName>
        <fullName evidence="5">Transposase DDE domain-containing protein</fullName>
    </recommendedName>
</protein>
<evidence type="ECO:0008006" key="5">
    <source>
        <dbReference type="Google" id="ProtNLM"/>
    </source>
</evidence>
<evidence type="ECO:0000313" key="2">
    <source>
        <dbReference type="EMBL" id="PAM64643.1"/>
    </source>
</evidence>
<comment type="caution">
    <text evidence="3">The sequence shown here is derived from an EMBL/GenBank/DDBJ whole genome shotgun (WGS) entry which is preliminary data.</text>
</comment>
<dbReference type="AlphaFoldDB" id="A0A270NJ80"/>
<name>A0A270NJ80_STEMA</name>
<evidence type="ECO:0000313" key="3">
    <source>
        <dbReference type="EMBL" id="PAM71800.1"/>
    </source>
</evidence>
<dbReference type="PANTHER" id="PTHR35604">
    <property type="entry name" value="TRANSPOSASE INSH FOR INSERTION SEQUENCE ELEMENT IS5A-RELATED"/>
    <property type="match status" value="1"/>
</dbReference>
<dbReference type="EMBL" id="NJGC01000149">
    <property type="protein sequence ID" value="PAM64643.1"/>
    <property type="molecule type" value="Genomic_DNA"/>
</dbReference>
<feature type="compositionally biased region" description="Basic and acidic residues" evidence="1">
    <location>
        <begin position="112"/>
        <end position="126"/>
    </location>
</feature>
<gene>
    <name evidence="3" type="ORF">CEK00_09410</name>
    <name evidence="2" type="ORF">CEK00_21730</name>
</gene>
<dbReference type="PANTHER" id="PTHR35604:SF2">
    <property type="entry name" value="TRANSPOSASE INSH FOR INSERTION SEQUENCE ELEMENT IS5A-RELATED"/>
    <property type="match status" value="1"/>
</dbReference>
<sequence>MERWERWKAGMRAKVDHPFWVIKHPFGYTKAHYHGLAKNTAQVLTLFALANLWMASRQLLPAQGLIRSQVRTGTTETAKTEQLARLQFVGRDELGDSGLSADCSDQPQIGKLTREDLRRVRGDRTDNSPLATKGD</sequence>
<dbReference type="Proteomes" id="UP000216433">
    <property type="component" value="Unassembled WGS sequence"/>
</dbReference>
<proteinExistence type="predicted"/>
<keyword evidence="2" id="KW-0614">Plasmid</keyword>
<geneLocation type="plasmid" evidence="2">
    <name>unnamed1</name>
</geneLocation>
<evidence type="ECO:0000313" key="4">
    <source>
        <dbReference type="Proteomes" id="UP000216433"/>
    </source>
</evidence>
<dbReference type="EMBL" id="NJGC01000009">
    <property type="protein sequence ID" value="PAM71800.1"/>
    <property type="molecule type" value="Genomic_DNA"/>
</dbReference>